<feature type="non-terminal residue" evidence="1">
    <location>
        <position position="1"/>
    </location>
</feature>
<accession>A0A9K3DF15</accession>
<name>A0A9K3DF15_9EUKA</name>
<organism evidence="1 2">
    <name type="scientific">Kipferlia bialata</name>
    <dbReference type="NCBI Taxonomy" id="797122"/>
    <lineage>
        <taxon>Eukaryota</taxon>
        <taxon>Metamonada</taxon>
        <taxon>Carpediemonas-like organisms</taxon>
        <taxon>Kipferlia</taxon>
    </lineage>
</organism>
<sequence length="49" mass="5429">VLCYDDSDVIDCPTDSASDYYWQDADVNDNLAYTDNDDGTVTDARTGLM</sequence>
<gene>
    <name evidence="1" type="ORF">KIPB_016907</name>
</gene>
<dbReference type="AlphaFoldDB" id="A0A9K3DF15"/>
<evidence type="ECO:0000313" key="1">
    <source>
        <dbReference type="EMBL" id="GIQ92873.1"/>
    </source>
</evidence>
<dbReference type="EMBL" id="BDIP01010792">
    <property type="protein sequence ID" value="GIQ92873.1"/>
    <property type="molecule type" value="Genomic_DNA"/>
</dbReference>
<dbReference type="Proteomes" id="UP000265618">
    <property type="component" value="Unassembled WGS sequence"/>
</dbReference>
<reference evidence="1 2" key="1">
    <citation type="journal article" date="2018" name="PLoS ONE">
        <title>The draft genome of Kipferlia bialata reveals reductive genome evolution in fornicate parasites.</title>
        <authorList>
            <person name="Tanifuji G."/>
            <person name="Takabayashi S."/>
            <person name="Kume K."/>
            <person name="Takagi M."/>
            <person name="Nakayama T."/>
            <person name="Kamikawa R."/>
            <person name="Inagaki Y."/>
            <person name="Hashimoto T."/>
        </authorList>
    </citation>
    <scope>NUCLEOTIDE SEQUENCE [LARGE SCALE GENOMIC DNA]</scope>
    <source>
        <strain evidence="1">NY0173</strain>
    </source>
</reference>
<protein>
    <submittedName>
        <fullName evidence="1">Uncharacterized protein</fullName>
    </submittedName>
</protein>
<feature type="non-terminal residue" evidence="1">
    <location>
        <position position="49"/>
    </location>
</feature>
<evidence type="ECO:0000313" key="2">
    <source>
        <dbReference type="Proteomes" id="UP000265618"/>
    </source>
</evidence>
<comment type="caution">
    <text evidence="1">The sequence shown here is derived from an EMBL/GenBank/DDBJ whole genome shotgun (WGS) entry which is preliminary data.</text>
</comment>
<proteinExistence type="predicted"/>
<keyword evidence="2" id="KW-1185">Reference proteome</keyword>